<dbReference type="Gene3D" id="3.40.630.30">
    <property type="match status" value="1"/>
</dbReference>
<dbReference type="PANTHER" id="PTHR43233">
    <property type="entry name" value="FAMILY N-ACETYLTRANSFERASE, PUTATIVE (AFU_ORTHOLOGUE AFUA_6G03350)-RELATED"/>
    <property type="match status" value="1"/>
</dbReference>
<name>A0ABV1W4D4_9ACTN</name>
<dbReference type="Proteomes" id="UP001458415">
    <property type="component" value="Unassembled WGS sequence"/>
</dbReference>
<evidence type="ECO:0000259" key="1">
    <source>
        <dbReference type="PROSITE" id="PS51186"/>
    </source>
</evidence>
<dbReference type="GO" id="GO:0016746">
    <property type="term" value="F:acyltransferase activity"/>
    <property type="evidence" value="ECO:0007669"/>
    <property type="project" value="UniProtKB-KW"/>
</dbReference>
<organism evidence="2 3">
    <name type="scientific">Streptomyces carpinensis</name>
    <dbReference type="NCBI Taxonomy" id="66369"/>
    <lineage>
        <taxon>Bacteria</taxon>
        <taxon>Bacillati</taxon>
        <taxon>Actinomycetota</taxon>
        <taxon>Actinomycetes</taxon>
        <taxon>Kitasatosporales</taxon>
        <taxon>Streptomycetaceae</taxon>
        <taxon>Streptomyces</taxon>
    </lineage>
</organism>
<evidence type="ECO:0000313" key="3">
    <source>
        <dbReference type="Proteomes" id="UP001458415"/>
    </source>
</evidence>
<dbReference type="InterPro" id="IPR016181">
    <property type="entry name" value="Acyl_CoA_acyltransferase"/>
</dbReference>
<keyword evidence="2" id="KW-0012">Acyltransferase</keyword>
<protein>
    <submittedName>
        <fullName evidence="2">GNAT family N-acetyltransferase</fullName>
        <ecNumber evidence="2">2.3.1.-</ecNumber>
    </submittedName>
</protein>
<dbReference type="InterPro" id="IPR053144">
    <property type="entry name" value="Acetyltransferase_Butenolide"/>
</dbReference>
<dbReference type="CDD" id="cd04301">
    <property type="entry name" value="NAT_SF"/>
    <property type="match status" value="1"/>
</dbReference>
<dbReference type="EC" id="2.3.1.-" evidence="2"/>
<accession>A0ABV1W4D4</accession>
<sequence length="135" mass="14868">MSWKIDRVEGAALDLDEVLGVYHASGLGERRPVQDRQRFAAMVENANLVLVARDDEGTLLGIVRAVSDFSYVTYVSDIAVVRDRQRSGIGRALIDATRGEAPDAKLVLLSAPAAVDYYPHIGFTRHESAWVLNRS</sequence>
<dbReference type="PANTHER" id="PTHR43233:SF1">
    <property type="entry name" value="FAMILY N-ACETYLTRANSFERASE, PUTATIVE (AFU_ORTHOLOGUE AFUA_6G03350)-RELATED"/>
    <property type="match status" value="1"/>
</dbReference>
<dbReference type="InterPro" id="IPR000182">
    <property type="entry name" value="GNAT_dom"/>
</dbReference>
<dbReference type="SUPFAM" id="SSF55729">
    <property type="entry name" value="Acyl-CoA N-acyltransferases (Nat)"/>
    <property type="match status" value="1"/>
</dbReference>
<dbReference type="Pfam" id="PF13673">
    <property type="entry name" value="Acetyltransf_10"/>
    <property type="match status" value="1"/>
</dbReference>
<gene>
    <name evidence="2" type="ORF">ABT317_19160</name>
</gene>
<dbReference type="RefSeq" id="WP_086723339.1">
    <property type="nucleotide sequence ID" value="NZ_MUBM01000029.1"/>
</dbReference>
<keyword evidence="3" id="KW-1185">Reference proteome</keyword>
<dbReference type="PROSITE" id="PS51186">
    <property type="entry name" value="GNAT"/>
    <property type="match status" value="1"/>
</dbReference>
<dbReference type="EMBL" id="JBEPCU010000312">
    <property type="protein sequence ID" value="MER6979049.1"/>
    <property type="molecule type" value="Genomic_DNA"/>
</dbReference>
<comment type="caution">
    <text evidence="2">The sequence shown here is derived from an EMBL/GenBank/DDBJ whole genome shotgun (WGS) entry which is preliminary data.</text>
</comment>
<keyword evidence="2" id="KW-0808">Transferase</keyword>
<evidence type="ECO:0000313" key="2">
    <source>
        <dbReference type="EMBL" id="MER6979049.1"/>
    </source>
</evidence>
<feature type="domain" description="N-acetyltransferase" evidence="1">
    <location>
        <begin position="5"/>
        <end position="135"/>
    </location>
</feature>
<proteinExistence type="predicted"/>
<reference evidence="2 3" key="1">
    <citation type="submission" date="2024-06" db="EMBL/GenBank/DDBJ databases">
        <title>The Natural Products Discovery Center: Release of the First 8490 Sequenced Strains for Exploring Actinobacteria Biosynthetic Diversity.</title>
        <authorList>
            <person name="Kalkreuter E."/>
            <person name="Kautsar S.A."/>
            <person name="Yang D."/>
            <person name="Bader C.D."/>
            <person name="Teijaro C.N."/>
            <person name="Fluegel L."/>
            <person name="Davis C.M."/>
            <person name="Simpson J.R."/>
            <person name="Lauterbach L."/>
            <person name="Steele A.D."/>
            <person name="Gui C."/>
            <person name="Meng S."/>
            <person name="Li G."/>
            <person name="Viehrig K."/>
            <person name="Ye F."/>
            <person name="Su P."/>
            <person name="Kiefer A.F."/>
            <person name="Nichols A."/>
            <person name="Cepeda A.J."/>
            <person name="Yan W."/>
            <person name="Fan B."/>
            <person name="Jiang Y."/>
            <person name="Adhikari A."/>
            <person name="Zheng C.-J."/>
            <person name="Schuster L."/>
            <person name="Cowan T.M."/>
            <person name="Smanski M.J."/>
            <person name="Chevrette M.G."/>
            <person name="De Carvalho L.P.S."/>
            <person name="Shen B."/>
        </authorList>
    </citation>
    <scope>NUCLEOTIDE SEQUENCE [LARGE SCALE GENOMIC DNA]</scope>
    <source>
        <strain evidence="2 3">NPDC000634</strain>
    </source>
</reference>